<accession>K2J1N2</accession>
<protein>
    <submittedName>
        <fullName evidence="2">Phage terminase small subunit</fullName>
    </submittedName>
</protein>
<evidence type="ECO:0000256" key="1">
    <source>
        <dbReference type="SAM" id="MobiDB-lite"/>
    </source>
</evidence>
<organism evidence="2 3">
    <name type="scientific">Oceanibaculum indicum P24</name>
    <dbReference type="NCBI Taxonomy" id="1207063"/>
    <lineage>
        <taxon>Bacteria</taxon>
        <taxon>Pseudomonadati</taxon>
        <taxon>Pseudomonadota</taxon>
        <taxon>Alphaproteobacteria</taxon>
        <taxon>Rhodospirillales</taxon>
        <taxon>Oceanibaculaceae</taxon>
        <taxon>Oceanibaculum</taxon>
    </lineage>
</organism>
<dbReference type="Pfam" id="PF05119">
    <property type="entry name" value="Terminase_4"/>
    <property type="match status" value="1"/>
</dbReference>
<sequence length="209" mass="23049">MRGRPPKSNELKALQGDTRRKGSRKAKAEVKATAAKESAPVETPPVDPMAPPPEVTGRAADIWKRDFFSIVRDGFVKATDLQLFALYCRELARYETLDAIVAQNNGFYETTSKHGKMLRKHPAVDLRDKALAMVMKMQVELNLTPKSWMQTASVRDVRQLMLPLMPGRDGVKQPKPQAEADSAPQPSPSETAAGNLSSFLAGNPSRQVH</sequence>
<gene>
    <name evidence="2" type="ORF">P24_17212</name>
</gene>
<proteinExistence type="predicted"/>
<feature type="region of interest" description="Disordered" evidence="1">
    <location>
        <begin position="1"/>
        <end position="53"/>
    </location>
</feature>
<dbReference type="InterPro" id="IPR006448">
    <property type="entry name" value="Phage_term_ssu_P27"/>
</dbReference>
<reference evidence="2 3" key="1">
    <citation type="journal article" date="2012" name="J. Bacteriol.">
        <title>Genome Sequence of Oceanibaculum indicum Type Strain P24.</title>
        <authorList>
            <person name="Lai Q."/>
            <person name="Shao Z."/>
        </authorList>
    </citation>
    <scope>NUCLEOTIDE SEQUENCE [LARGE SCALE GENOMIC DNA]</scope>
    <source>
        <strain evidence="2 3">P24</strain>
    </source>
</reference>
<name>K2J1N2_9PROT</name>
<dbReference type="EMBL" id="AMRL01000034">
    <property type="protein sequence ID" value="EKE68702.1"/>
    <property type="molecule type" value="Genomic_DNA"/>
</dbReference>
<dbReference type="Proteomes" id="UP000006746">
    <property type="component" value="Unassembled WGS sequence"/>
</dbReference>
<feature type="compositionally biased region" description="Low complexity" evidence="1">
    <location>
        <begin position="31"/>
        <end position="41"/>
    </location>
</feature>
<dbReference type="STRING" id="1207063.P24_17212"/>
<feature type="compositionally biased region" description="Pro residues" evidence="1">
    <location>
        <begin position="42"/>
        <end position="53"/>
    </location>
</feature>
<feature type="region of interest" description="Disordered" evidence="1">
    <location>
        <begin position="165"/>
        <end position="209"/>
    </location>
</feature>
<evidence type="ECO:0000313" key="2">
    <source>
        <dbReference type="EMBL" id="EKE68702.1"/>
    </source>
</evidence>
<evidence type="ECO:0000313" key="3">
    <source>
        <dbReference type="Proteomes" id="UP000006746"/>
    </source>
</evidence>
<keyword evidence="3" id="KW-1185">Reference proteome</keyword>
<feature type="compositionally biased region" description="Polar residues" evidence="1">
    <location>
        <begin position="188"/>
        <end position="209"/>
    </location>
</feature>
<dbReference type="AlphaFoldDB" id="K2J1N2"/>
<comment type="caution">
    <text evidence="2">The sequence shown here is derived from an EMBL/GenBank/DDBJ whole genome shotgun (WGS) entry which is preliminary data.</text>
</comment>
<dbReference type="RefSeq" id="WP_008946044.1">
    <property type="nucleotide sequence ID" value="NZ_AMRL01000034.1"/>
</dbReference>